<dbReference type="EMBL" id="AP020802">
    <property type="protein sequence ID" value="BBN68541.1"/>
    <property type="molecule type" value="Genomic_DNA"/>
</dbReference>
<organism evidence="1">
    <name type="scientific">Prunus dulcis</name>
    <name type="common">Almond</name>
    <name type="synonym">Amygdalus dulcis</name>
    <dbReference type="NCBI Taxonomy" id="3755"/>
    <lineage>
        <taxon>Eukaryota</taxon>
        <taxon>Viridiplantae</taxon>
        <taxon>Streptophyta</taxon>
        <taxon>Embryophyta</taxon>
        <taxon>Tracheophyta</taxon>
        <taxon>Spermatophyta</taxon>
        <taxon>Magnoliopsida</taxon>
        <taxon>eudicotyledons</taxon>
        <taxon>Gunneridae</taxon>
        <taxon>Pentapetalae</taxon>
        <taxon>rosids</taxon>
        <taxon>fabids</taxon>
        <taxon>Rosales</taxon>
        <taxon>Rosaceae</taxon>
        <taxon>Amygdaloideae</taxon>
        <taxon>Amygdaleae</taxon>
        <taxon>Prunus</taxon>
    </lineage>
</organism>
<evidence type="ECO:0000313" key="1">
    <source>
        <dbReference type="EMBL" id="BBN68541.1"/>
    </source>
</evidence>
<reference evidence="1" key="1">
    <citation type="journal article" date="2019" name="Science">
        <title>Mutation of a bHLH transcription factor allowed almond domestication.</title>
        <authorList>
            <person name="Sanchez-Perez R."/>
            <person name="Pavan S."/>
            <person name="Mazzeo R."/>
            <person name="Moldovan C."/>
            <person name="Aiese Cigliano R."/>
            <person name="Del Cueto J."/>
            <person name="Ricciardi F."/>
            <person name="Lotti C."/>
            <person name="Ricciardi L."/>
            <person name="Dicenta F."/>
            <person name="Lopez-Marques R.L."/>
            <person name="Lindberg Moller B."/>
        </authorList>
    </citation>
    <scope>NUCLEOTIDE SEQUENCE</scope>
</reference>
<accession>A0A5H2XXG5</accession>
<feature type="non-terminal residue" evidence="1">
    <location>
        <position position="122"/>
    </location>
</feature>
<dbReference type="AlphaFoldDB" id="A0A5H2XXG5"/>
<name>A0A5H2XXG5_PRUDU</name>
<proteinExistence type="predicted"/>
<gene>
    <name evidence="1" type="ORF">Prudu_465S002800</name>
</gene>
<protein>
    <submittedName>
        <fullName evidence="1">Uncharacterized protein</fullName>
    </submittedName>
</protein>
<sequence length="122" mass="13990">MKVKFSSGSKEVQSYRNWLMLCVPPFLDPESLIILFENDHIHKYKTAEECLNLKGANVSRDSLVTLLCGCKDLVVLDIRDCIGFDENDDEILKWFSTDDLVCEIGSIPFDVGMFNEFEDDEE</sequence>